<comment type="PTM">
    <text evidence="6">Carboxylation allows a single lysine to coordinate two nickel ions.</text>
</comment>
<dbReference type="Proteomes" id="UP000006977">
    <property type="component" value="Unassembled WGS sequence"/>
</dbReference>
<evidence type="ECO:0000256" key="5">
    <source>
        <dbReference type="ARBA" id="ARBA00047778"/>
    </source>
</evidence>
<proteinExistence type="inferred from homology"/>
<evidence type="ECO:0000259" key="14">
    <source>
        <dbReference type="PROSITE" id="PS51368"/>
    </source>
</evidence>
<dbReference type="PANTHER" id="PTHR43440:SF1">
    <property type="entry name" value="UREASE"/>
    <property type="match status" value="1"/>
</dbReference>
<evidence type="ECO:0000256" key="4">
    <source>
        <dbReference type="ARBA" id="ARBA00022801"/>
    </source>
</evidence>
<dbReference type="NCBIfam" id="NF009686">
    <property type="entry name" value="PRK13207.1"/>
    <property type="match status" value="1"/>
</dbReference>
<evidence type="ECO:0000256" key="6">
    <source>
        <dbReference type="HAMAP-Rule" id="MF_01953"/>
    </source>
</evidence>
<feature type="binding site" evidence="6 9">
    <location>
        <position position="159"/>
    </location>
    <ligand>
        <name>Ni(2+)</name>
        <dbReference type="ChEBI" id="CHEBI:49786"/>
        <label>1</label>
    </ligand>
</feature>
<dbReference type="EC" id="3.5.1.5" evidence="6 7"/>
<evidence type="ECO:0000256" key="1">
    <source>
        <dbReference type="ARBA" id="ARBA00004897"/>
    </source>
</evidence>
<dbReference type="PROSITE" id="PS01120">
    <property type="entry name" value="UREASE_1"/>
    <property type="match status" value="1"/>
</dbReference>
<dbReference type="NCBIfam" id="TIGR01792">
    <property type="entry name" value="urease_alph"/>
    <property type="match status" value="1"/>
</dbReference>
<dbReference type="InterPro" id="IPR050112">
    <property type="entry name" value="Urease_alpha_subunit"/>
</dbReference>
<comment type="PTM">
    <text evidence="8">Carbamylation allows a single lysine to coordinate two nickel ions.</text>
</comment>
<feature type="modified residue" description="N6-carboxylysine" evidence="6 8">
    <location>
        <position position="240"/>
    </location>
</feature>
<organism evidence="15 16">
    <name type="scientific">Bacillus cereus HuA4-10</name>
    <dbReference type="NCBI Taxonomy" id="1053206"/>
    <lineage>
        <taxon>Bacteria</taxon>
        <taxon>Bacillati</taxon>
        <taxon>Bacillota</taxon>
        <taxon>Bacilli</taxon>
        <taxon>Bacillales</taxon>
        <taxon>Bacillaceae</taxon>
        <taxon>Bacillus</taxon>
        <taxon>Bacillus cereus group</taxon>
    </lineage>
</organism>
<dbReference type="CDD" id="cd00375">
    <property type="entry name" value="Urease_alpha"/>
    <property type="match status" value="1"/>
</dbReference>
<evidence type="ECO:0000256" key="3">
    <source>
        <dbReference type="ARBA" id="ARBA00022723"/>
    </source>
</evidence>
<feature type="binding site" description="via carbamate group" evidence="6 9">
    <location>
        <position position="240"/>
    </location>
    <ligand>
        <name>Ni(2+)</name>
        <dbReference type="ChEBI" id="CHEBI:49786"/>
        <label>2</label>
    </ligand>
</feature>
<evidence type="ECO:0000256" key="11">
    <source>
        <dbReference type="PROSITE-ProRule" id="PRU00700"/>
    </source>
</evidence>
<dbReference type="InterPro" id="IPR017950">
    <property type="entry name" value="Urease_AS"/>
</dbReference>
<dbReference type="GO" id="GO:0043419">
    <property type="term" value="P:urea catabolic process"/>
    <property type="evidence" value="ECO:0007669"/>
    <property type="project" value="UniProtKB-UniRule"/>
</dbReference>
<feature type="binding site" evidence="6 9">
    <location>
        <position position="383"/>
    </location>
    <ligand>
        <name>Ni(2+)</name>
        <dbReference type="ChEBI" id="CHEBI:49786"/>
        <label>1</label>
    </ligand>
</feature>
<feature type="binding site" evidence="6 9">
    <location>
        <position position="269"/>
    </location>
    <ligand>
        <name>Ni(2+)</name>
        <dbReference type="ChEBI" id="CHEBI:49786"/>
        <label>2</label>
    </ligand>
</feature>
<feature type="binding site" evidence="6 9">
    <location>
        <position position="295"/>
    </location>
    <ligand>
        <name>Ni(2+)</name>
        <dbReference type="ChEBI" id="CHEBI:49786"/>
        <label>2</label>
    </ligand>
</feature>
<dbReference type="AlphaFoldDB" id="J8DZF1"/>
<name>J8DZF1_BACCE</name>
<evidence type="ECO:0000256" key="10">
    <source>
        <dbReference type="PIRSR" id="PIRSR611612-52"/>
    </source>
</evidence>
<comment type="subcellular location">
    <subcellularLocation>
        <location evidence="6 11">Cytoplasm</location>
    </subcellularLocation>
</comment>
<dbReference type="Pfam" id="PF00449">
    <property type="entry name" value="Urease_alpha"/>
    <property type="match status" value="1"/>
</dbReference>
<dbReference type="SUPFAM" id="SSF51338">
    <property type="entry name" value="Composite domain of metallo-dependent hydrolases"/>
    <property type="match status" value="1"/>
</dbReference>
<protein>
    <recommendedName>
        <fullName evidence="6 7">Urease subunit alpha</fullName>
        <ecNumber evidence="6 7">3.5.1.5</ecNumber>
    </recommendedName>
    <alternativeName>
        <fullName evidence="6">Urea amidohydrolase subunit alpha</fullName>
    </alternativeName>
</protein>
<dbReference type="PRINTS" id="PR01752">
    <property type="entry name" value="UREASE"/>
</dbReference>
<feature type="binding site" evidence="6 9">
    <location>
        <position position="157"/>
    </location>
    <ligand>
        <name>Ni(2+)</name>
        <dbReference type="ChEBI" id="CHEBI:49786"/>
        <label>1</label>
    </ligand>
</feature>
<feature type="active site" description="Proton donor" evidence="6 10">
    <location>
        <position position="343"/>
    </location>
</feature>
<dbReference type="PATRIC" id="fig|1053206.3.peg.1971"/>
<dbReference type="EMBL" id="AHEA01000018">
    <property type="protein sequence ID" value="EJQ81704.1"/>
    <property type="molecule type" value="Genomic_DNA"/>
</dbReference>
<accession>J8DZF1</accession>
<reference evidence="15 16" key="1">
    <citation type="submission" date="2012-04" db="EMBL/GenBank/DDBJ databases">
        <title>The Genome Sequence of Bacillus cereus HuA4-10.</title>
        <authorList>
            <consortium name="The Broad Institute Genome Sequencing Platform"/>
            <consortium name="The Broad Institute Genome Sequencing Center for Infectious Disease"/>
            <person name="Feldgarden M."/>
            <person name="Van der Auwera G.A."/>
            <person name="Mahillon J."/>
            <person name="Duprez V."/>
            <person name="Timmery S."/>
            <person name="Mattelet C."/>
            <person name="Dierick K."/>
            <person name="Sun M."/>
            <person name="Yu Z."/>
            <person name="Zhu L."/>
            <person name="Hu X."/>
            <person name="Shank E.B."/>
            <person name="Swiecicka I."/>
            <person name="Hansen B.M."/>
            <person name="Andrup L."/>
            <person name="Young S.K."/>
            <person name="Zeng Q."/>
            <person name="Gargeya S."/>
            <person name="Fitzgerald M."/>
            <person name="Haas B."/>
            <person name="Abouelleil A."/>
            <person name="Alvarado L."/>
            <person name="Arachchi H.M."/>
            <person name="Berlin A."/>
            <person name="Chapman S.B."/>
            <person name="Goldberg J."/>
            <person name="Griggs A."/>
            <person name="Gujja S."/>
            <person name="Hansen M."/>
            <person name="Howarth C."/>
            <person name="Imamovic A."/>
            <person name="Larimer J."/>
            <person name="McCowen C."/>
            <person name="Montmayeur A."/>
            <person name="Murphy C."/>
            <person name="Neiman D."/>
            <person name="Pearson M."/>
            <person name="Priest M."/>
            <person name="Roberts A."/>
            <person name="Saif S."/>
            <person name="Shea T."/>
            <person name="Sisk P."/>
            <person name="Sykes S."/>
            <person name="Wortman J."/>
            <person name="Nusbaum C."/>
            <person name="Birren B."/>
        </authorList>
    </citation>
    <scope>NUCLEOTIDE SEQUENCE [LARGE SCALE GENOMIC DNA]</scope>
    <source>
        <strain evidence="15 16">HuA4-10</strain>
    </source>
</reference>
<dbReference type="InterPro" id="IPR005848">
    <property type="entry name" value="Urease_asu"/>
</dbReference>
<evidence type="ECO:0000313" key="16">
    <source>
        <dbReference type="Proteomes" id="UP000006977"/>
    </source>
</evidence>
<dbReference type="InterPro" id="IPR029754">
    <property type="entry name" value="Urease_Ni-bd"/>
</dbReference>
<evidence type="ECO:0000256" key="2">
    <source>
        <dbReference type="ARBA" id="ARBA00022596"/>
    </source>
</evidence>
<comment type="cofactor">
    <cofactor evidence="6 9 12">
        <name>Ni cation</name>
        <dbReference type="ChEBI" id="CHEBI:25516"/>
    </cofactor>
    <text evidence="6 9 12">Binds 2 nickel ions per subunit.</text>
</comment>
<keyword evidence="2 6" id="KW-0533">Nickel</keyword>
<dbReference type="InterPro" id="IPR032466">
    <property type="entry name" value="Metal_Hydrolase"/>
</dbReference>
<dbReference type="UniPathway" id="UPA00258">
    <property type="reaction ID" value="UER00370"/>
</dbReference>
<keyword evidence="4 6" id="KW-0378">Hydrolase</keyword>
<dbReference type="NCBIfam" id="NF009685">
    <property type="entry name" value="PRK13206.1"/>
    <property type="match status" value="1"/>
</dbReference>
<evidence type="ECO:0000313" key="15">
    <source>
        <dbReference type="EMBL" id="EJQ81704.1"/>
    </source>
</evidence>
<dbReference type="InterPro" id="IPR011612">
    <property type="entry name" value="Urease_alpha_N_dom"/>
</dbReference>
<dbReference type="PROSITE" id="PS00145">
    <property type="entry name" value="UREASE_2"/>
    <property type="match status" value="1"/>
</dbReference>
<comment type="similarity">
    <text evidence="6 13">Belongs to the metallo-dependent hydrolases superfamily. Urease alpha subunit family.</text>
</comment>
<comment type="subunit">
    <text evidence="6">Heterotrimer of UreA (gamma), UreB (beta) and UreC (alpha) subunits. Three heterotrimers associate to form the active enzyme.</text>
</comment>
<evidence type="ECO:0000256" key="8">
    <source>
        <dbReference type="PIRSR" id="PIRSR611612-50"/>
    </source>
</evidence>
<dbReference type="Gene3D" id="3.20.20.140">
    <property type="entry name" value="Metal-dependent hydrolases"/>
    <property type="match status" value="1"/>
</dbReference>
<feature type="domain" description="Urease" evidence="14">
    <location>
        <begin position="152"/>
        <end position="590"/>
    </location>
</feature>
<feature type="binding site" evidence="6 11">
    <location>
        <position position="242"/>
    </location>
    <ligand>
        <name>substrate</name>
    </ligand>
</feature>
<dbReference type="PANTHER" id="PTHR43440">
    <property type="entry name" value="UREASE"/>
    <property type="match status" value="1"/>
</dbReference>
<dbReference type="InterPro" id="IPR011059">
    <property type="entry name" value="Metal-dep_hydrolase_composite"/>
</dbReference>
<dbReference type="Gene3D" id="2.30.40.10">
    <property type="entry name" value="Urease, subunit C, domain 1"/>
    <property type="match status" value="1"/>
</dbReference>
<comment type="caution">
    <text evidence="15">The sequence shown here is derived from an EMBL/GenBank/DDBJ whole genome shotgun (WGS) entry which is preliminary data.</text>
</comment>
<keyword evidence="6 11" id="KW-0963">Cytoplasm</keyword>
<evidence type="ECO:0000256" key="9">
    <source>
        <dbReference type="PIRSR" id="PIRSR611612-51"/>
    </source>
</evidence>
<dbReference type="GO" id="GO:0016151">
    <property type="term" value="F:nickel cation binding"/>
    <property type="evidence" value="ECO:0007669"/>
    <property type="project" value="UniProtKB-UniRule"/>
</dbReference>
<gene>
    <name evidence="6" type="primary">ureC</name>
    <name evidence="15" type="ORF">IGC_01943</name>
</gene>
<dbReference type="InterPro" id="IPR017951">
    <property type="entry name" value="Urease_asu_c"/>
</dbReference>
<dbReference type="Pfam" id="PF01979">
    <property type="entry name" value="Amidohydro_1"/>
    <property type="match status" value="1"/>
</dbReference>
<dbReference type="InterPro" id="IPR006680">
    <property type="entry name" value="Amidohydro-rel"/>
</dbReference>
<evidence type="ECO:0000256" key="7">
    <source>
        <dbReference type="NCBIfam" id="TIGR01792"/>
    </source>
</evidence>
<evidence type="ECO:0000256" key="12">
    <source>
        <dbReference type="RuleBase" id="RU000510"/>
    </source>
</evidence>
<evidence type="ECO:0000256" key="13">
    <source>
        <dbReference type="RuleBase" id="RU004158"/>
    </source>
</evidence>
<dbReference type="GO" id="GO:0005737">
    <property type="term" value="C:cytoplasm"/>
    <property type="evidence" value="ECO:0007669"/>
    <property type="project" value="UniProtKB-SubCell"/>
</dbReference>
<dbReference type="GO" id="GO:0009039">
    <property type="term" value="F:urease activity"/>
    <property type="evidence" value="ECO:0007669"/>
    <property type="project" value="UniProtKB-UniRule"/>
</dbReference>
<keyword evidence="3 6" id="KW-0479">Metal-binding</keyword>
<dbReference type="SUPFAM" id="SSF51556">
    <property type="entry name" value="Metallo-dependent hydrolases"/>
    <property type="match status" value="1"/>
</dbReference>
<comment type="catalytic activity">
    <reaction evidence="5 6 12">
        <text>urea + 2 H2O + H(+) = hydrogencarbonate + 2 NH4(+)</text>
        <dbReference type="Rhea" id="RHEA:20557"/>
        <dbReference type="ChEBI" id="CHEBI:15377"/>
        <dbReference type="ChEBI" id="CHEBI:15378"/>
        <dbReference type="ChEBI" id="CHEBI:16199"/>
        <dbReference type="ChEBI" id="CHEBI:17544"/>
        <dbReference type="ChEBI" id="CHEBI:28938"/>
        <dbReference type="EC" id="3.5.1.5"/>
    </reaction>
</comment>
<comment type="pathway">
    <text evidence="1 6">Nitrogen metabolism; urea degradation; CO(2) and NH(3) from urea (urease route): step 1/1.</text>
</comment>
<sequence>MDLKIKWMAIFNLTKKEGDSMSFKMSRKQYADLYGPTTGDSIRLADTQLFAHIDRNYTVYGDEAVFGGGKSIRDGMGQNSQLTREQGVVDVVITNAIIIDYTGVYKADIGIKDGKISAIGKSGNPSVMDNIDIIIGTSTEVISGERKIVTAGGIDTHVHFISPQQIDTALASGITTLIGGGTGPAEGTKATTITPGSWNLRKMLEAAEAFPINLGFLGKGNSSSLPALEEQIFAGAIGLKIHEDWGATSSAINHSLQIADKYDIQVAIHTDTLNECGFVEETIKAIDNRVIHTYHTEGAGGGHAPDIIKIAALNNILPSSTNPTLPYTVNTLDEHLDMLMVCHHLKANIPEDVMFADSRIRKETIAAEDILQDLGVFSMISSDSQAMGRVGEVIIRNWQTADKMKKQIGSLEGDKEYNDNNRIQRYIAKYTINPAITHGISEYVGSIEVGKYADLVIWDPQFFGVKPDMVLKNGMVVMALMGDENASIPTPQPYYEKKMFGAYGKAVQSSSITFVSKAAYENNIKEKLGLNKVVLPVKNTREISKQDMKLNNATPEIEVDPQTYEVKVDGQVITCEAVDVLPMAQRYFLF</sequence>
<dbReference type="HAMAP" id="MF_01953">
    <property type="entry name" value="Urease_alpha"/>
    <property type="match status" value="1"/>
</dbReference>
<feature type="binding site" description="via carbamate group" evidence="6 9">
    <location>
        <position position="240"/>
    </location>
    <ligand>
        <name>Ni(2+)</name>
        <dbReference type="ChEBI" id="CHEBI:49786"/>
        <label>1</label>
    </ligand>
</feature>
<dbReference type="PROSITE" id="PS51368">
    <property type="entry name" value="UREASE_3"/>
    <property type="match status" value="1"/>
</dbReference>
<dbReference type="HOGENOM" id="CLU_000980_0_0_9"/>